<dbReference type="InterPro" id="IPR036388">
    <property type="entry name" value="WH-like_DNA-bd_sf"/>
</dbReference>
<dbReference type="PANTHER" id="PTHR44688">
    <property type="entry name" value="DNA-BINDING TRANSCRIPTIONAL ACTIVATOR DEVR_DOSR"/>
    <property type="match status" value="1"/>
</dbReference>
<dbReference type="CDD" id="cd06170">
    <property type="entry name" value="LuxR_C_like"/>
    <property type="match status" value="1"/>
</dbReference>
<keyword evidence="1" id="KW-0805">Transcription regulation</keyword>
<dbReference type="Gene3D" id="1.10.10.10">
    <property type="entry name" value="Winged helix-like DNA-binding domain superfamily/Winged helix DNA-binding domain"/>
    <property type="match status" value="1"/>
</dbReference>
<dbReference type="OrthoDB" id="5498357at2"/>
<dbReference type="PRINTS" id="PR00038">
    <property type="entry name" value="HTHLUXR"/>
</dbReference>
<sequence>MVDGNLRSSQVRALVRLVNEARELTEGRQTRVRHLLSGVFRILGAEAGAFVLERDFRPGGHGQFTAIVLEGWEGSALPALEALQRMGSDSNPAIRSLMERPSNPGAVITAMRQELVGDRTWYDAPYVEHFLYPSGLDDSVYSSRWSRLPGVVQCIGVYRGRGRHPFDAADRELLHLFHTEWGTLLGAPGITGDGAYGIRLSRRERQTLELLLAGLGDKQIAAQLGISRFTVNQYTKSIYRRFEVNSRVALIVRLLGGEVRDTPEARGDRC</sequence>
<organism evidence="5 6">
    <name type="scientific">Myxococcus llanfairpwllgwyngyllgogerychwyrndrobwllllantysiliogogogochensis</name>
    <dbReference type="NCBI Taxonomy" id="2590453"/>
    <lineage>
        <taxon>Bacteria</taxon>
        <taxon>Pseudomonadati</taxon>
        <taxon>Myxococcota</taxon>
        <taxon>Myxococcia</taxon>
        <taxon>Myxococcales</taxon>
        <taxon>Cystobacterineae</taxon>
        <taxon>Myxococcaceae</taxon>
        <taxon>Myxococcus</taxon>
    </lineage>
</organism>
<dbReference type="AlphaFoldDB" id="A0A540WPP4"/>
<dbReference type="PANTHER" id="PTHR44688:SF16">
    <property type="entry name" value="DNA-BINDING TRANSCRIPTIONAL ACTIVATOR DEVR_DOSR"/>
    <property type="match status" value="1"/>
</dbReference>
<dbReference type="EMBL" id="VIFM01000216">
    <property type="protein sequence ID" value="TQF10993.1"/>
    <property type="molecule type" value="Genomic_DNA"/>
</dbReference>
<evidence type="ECO:0000259" key="4">
    <source>
        <dbReference type="PROSITE" id="PS50043"/>
    </source>
</evidence>
<protein>
    <submittedName>
        <fullName evidence="5">LuxR family transcriptional regulator</fullName>
    </submittedName>
</protein>
<evidence type="ECO:0000256" key="3">
    <source>
        <dbReference type="ARBA" id="ARBA00023163"/>
    </source>
</evidence>
<dbReference type="InterPro" id="IPR016032">
    <property type="entry name" value="Sig_transdc_resp-reg_C-effctor"/>
</dbReference>
<proteinExistence type="predicted"/>
<evidence type="ECO:0000313" key="5">
    <source>
        <dbReference type="EMBL" id="TQF10993.1"/>
    </source>
</evidence>
<accession>A0A540WPP4</accession>
<dbReference type="GO" id="GO:0006355">
    <property type="term" value="P:regulation of DNA-templated transcription"/>
    <property type="evidence" value="ECO:0007669"/>
    <property type="project" value="InterPro"/>
</dbReference>
<keyword evidence="2" id="KW-0238">DNA-binding</keyword>
<feature type="domain" description="HTH luxR-type" evidence="4">
    <location>
        <begin position="193"/>
        <end position="258"/>
    </location>
</feature>
<dbReference type="GO" id="GO:0003677">
    <property type="term" value="F:DNA binding"/>
    <property type="evidence" value="ECO:0007669"/>
    <property type="project" value="UniProtKB-KW"/>
</dbReference>
<dbReference type="SMART" id="SM00421">
    <property type="entry name" value="HTH_LUXR"/>
    <property type="match status" value="1"/>
</dbReference>
<keyword evidence="3" id="KW-0804">Transcription</keyword>
<dbReference type="PROSITE" id="PS50043">
    <property type="entry name" value="HTH_LUXR_2"/>
    <property type="match status" value="1"/>
</dbReference>
<dbReference type="Proteomes" id="UP000315369">
    <property type="component" value="Unassembled WGS sequence"/>
</dbReference>
<evidence type="ECO:0000256" key="2">
    <source>
        <dbReference type="ARBA" id="ARBA00023125"/>
    </source>
</evidence>
<dbReference type="SUPFAM" id="SSF46894">
    <property type="entry name" value="C-terminal effector domain of the bipartite response regulators"/>
    <property type="match status" value="1"/>
</dbReference>
<evidence type="ECO:0000256" key="1">
    <source>
        <dbReference type="ARBA" id="ARBA00023015"/>
    </source>
</evidence>
<gene>
    <name evidence="5" type="ORF">FJV41_36575</name>
</gene>
<name>A0A540WPP4_9BACT</name>
<evidence type="ECO:0000313" key="6">
    <source>
        <dbReference type="Proteomes" id="UP000315369"/>
    </source>
</evidence>
<dbReference type="InterPro" id="IPR000792">
    <property type="entry name" value="Tscrpt_reg_LuxR_C"/>
</dbReference>
<dbReference type="Pfam" id="PF00196">
    <property type="entry name" value="GerE"/>
    <property type="match status" value="1"/>
</dbReference>
<comment type="caution">
    <text evidence="5">The sequence shown here is derived from an EMBL/GenBank/DDBJ whole genome shotgun (WGS) entry which is preliminary data.</text>
</comment>
<keyword evidence="6" id="KW-1185">Reference proteome</keyword>
<reference evidence="5 6" key="1">
    <citation type="submission" date="2019-06" db="EMBL/GenBank/DDBJ databases">
        <authorList>
            <person name="Livingstone P."/>
            <person name="Whitworth D."/>
        </authorList>
    </citation>
    <scope>NUCLEOTIDE SEQUENCE [LARGE SCALE GENOMIC DNA]</scope>
    <source>
        <strain evidence="5 6">AM401</strain>
    </source>
</reference>